<dbReference type="OrthoDB" id="9801217at2"/>
<name>A0A329QJM5_9ACTN</name>
<proteinExistence type="predicted"/>
<dbReference type="Proteomes" id="UP000250462">
    <property type="component" value="Unassembled WGS sequence"/>
</dbReference>
<dbReference type="InterPro" id="IPR022742">
    <property type="entry name" value="Hydrolase_4"/>
</dbReference>
<evidence type="ECO:0000313" key="2">
    <source>
        <dbReference type="EMBL" id="RAW11899.1"/>
    </source>
</evidence>
<dbReference type="Pfam" id="PF12146">
    <property type="entry name" value="Hydrolase_4"/>
    <property type="match status" value="1"/>
</dbReference>
<sequence length="311" mass="34707">MKPDVLGPPYSARTLELPPDGEGDVIATLVRRVPDAPSRRAVLYVHGFVDYFFQRHLADAWAAEGYDFYALDLRKYGRSLLPHQTPNYCTDLREYQDELDAAAQIVRDEDGHDTLVVLGHSTGGLITSLWAHDRRGQGIVDALVLNSPWFDLNASWFSRVVLTRIIDVLGRLRPHVPVSSLAPHYGRSIHRGADGIWDYDLTWKPHEGFPILAGWVRAIRRGHAEVARGLSIDCPVLVCCSTHSGDPKRWTPSMYNADCVLDVEHIASRAPALGPDVTVERIPGGIHDLALSAEPARERYFDTVFTWMAAV</sequence>
<dbReference type="AlphaFoldDB" id="A0A329QJM5"/>
<organism evidence="2 3">
    <name type="scientific">Phytoactinopolyspora halophila</name>
    <dbReference type="NCBI Taxonomy" id="1981511"/>
    <lineage>
        <taxon>Bacteria</taxon>
        <taxon>Bacillati</taxon>
        <taxon>Actinomycetota</taxon>
        <taxon>Actinomycetes</taxon>
        <taxon>Jiangellales</taxon>
        <taxon>Jiangellaceae</taxon>
        <taxon>Phytoactinopolyspora</taxon>
    </lineage>
</organism>
<dbReference type="PANTHER" id="PTHR11614">
    <property type="entry name" value="PHOSPHOLIPASE-RELATED"/>
    <property type="match status" value="1"/>
</dbReference>
<keyword evidence="3" id="KW-1185">Reference proteome</keyword>
<dbReference type="SUPFAM" id="SSF53474">
    <property type="entry name" value="alpha/beta-Hydrolases"/>
    <property type="match status" value="1"/>
</dbReference>
<evidence type="ECO:0000313" key="3">
    <source>
        <dbReference type="Proteomes" id="UP000250462"/>
    </source>
</evidence>
<gene>
    <name evidence="2" type="ORF">DPM12_15675</name>
</gene>
<protein>
    <submittedName>
        <fullName evidence="2">Alpha/beta hydrolase</fullName>
    </submittedName>
</protein>
<accession>A0A329QJM5</accession>
<dbReference type="Gene3D" id="3.40.50.1820">
    <property type="entry name" value="alpha/beta hydrolase"/>
    <property type="match status" value="1"/>
</dbReference>
<dbReference type="RefSeq" id="WP_112259281.1">
    <property type="nucleotide sequence ID" value="NZ_QMIG01000018.1"/>
</dbReference>
<evidence type="ECO:0000259" key="1">
    <source>
        <dbReference type="Pfam" id="PF12146"/>
    </source>
</evidence>
<reference evidence="2 3" key="1">
    <citation type="submission" date="2018-06" db="EMBL/GenBank/DDBJ databases">
        <title>Phytoactinopolyspora halophila sp. nov., a novel halophilic actinomycete isolated from a saline soil in China.</title>
        <authorList>
            <person name="Tang S.-K."/>
        </authorList>
    </citation>
    <scope>NUCLEOTIDE SEQUENCE [LARGE SCALE GENOMIC DNA]</scope>
    <source>
        <strain evidence="2 3">YIM 96934</strain>
    </source>
</reference>
<dbReference type="InterPro" id="IPR051044">
    <property type="entry name" value="MAG_DAG_Lipase"/>
</dbReference>
<dbReference type="GO" id="GO:0016787">
    <property type="term" value="F:hydrolase activity"/>
    <property type="evidence" value="ECO:0007669"/>
    <property type="project" value="UniProtKB-KW"/>
</dbReference>
<feature type="domain" description="Serine aminopeptidase S33" evidence="1">
    <location>
        <begin position="37"/>
        <end position="181"/>
    </location>
</feature>
<dbReference type="InterPro" id="IPR029058">
    <property type="entry name" value="AB_hydrolase_fold"/>
</dbReference>
<dbReference type="EMBL" id="QMIG01000018">
    <property type="protein sequence ID" value="RAW11899.1"/>
    <property type="molecule type" value="Genomic_DNA"/>
</dbReference>
<comment type="caution">
    <text evidence="2">The sequence shown here is derived from an EMBL/GenBank/DDBJ whole genome shotgun (WGS) entry which is preliminary data.</text>
</comment>
<keyword evidence="2" id="KW-0378">Hydrolase</keyword>